<keyword evidence="1" id="KW-0175">Coiled coil</keyword>
<evidence type="ECO:0008006" key="6">
    <source>
        <dbReference type="Google" id="ProtNLM"/>
    </source>
</evidence>
<dbReference type="Gene3D" id="3.40.570.10">
    <property type="entry name" value="Extracellular Endonuclease, subunit A"/>
    <property type="match status" value="1"/>
</dbReference>
<dbReference type="InterPro" id="IPR039015">
    <property type="entry name" value="ENDOD1"/>
</dbReference>
<proteinExistence type="predicted"/>
<name>A0A6J8BFI5_MYTCO</name>
<dbReference type="SMART" id="SM00477">
    <property type="entry name" value="NUC"/>
    <property type="match status" value="1"/>
</dbReference>
<dbReference type="GO" id="GO:0003676">
    <property type="term" value="F:nucleic acid binding"/>
    <property type="evidence" value="ECO:0007669"/>
    <property type="project" value="InterPro"/>
</dbReference>
<accession>A0A6J8BFI5</accession>
<gene>
    <name evidence="4" type="ORF">MCOR_18343</name>
</gene>
<dbReference type="GO" id="GO:0016787">
    <property type="term" value="F:hydrolase activity"/>
    <property type="evidence" value="ECO:0007669"/>
    <property type="project" value="InterPro"/>
</dbReference>
<dbReference type="InterPro" id="IPR001604">
    <property type="entry name" value="Endo_G_ENPP1-like_dom"/>
</dbReference>
<organism evidence="4 5">
    <name type="scientific">Mytilus coruscus</name>
    <name type="common">Sea mussel</name>
    <dbReference type="NCBI Taxonomy" id="42192"/>
    <lineage>
        <taxon>Eukaryota</taxon>
        <taxon>Metazoa</taxon>
        <taxon>Spiralia</taxon>
        <taxon>Lophotrochozoa</taxon>
        <taxon>Mollusca</taxon>
        <taxon>Bivalvia</taxon>
        <taxon>Autobranchia</taxon>
        <taxon>Pteriomorphia</taxon>
        <taxon>Mytilida</taxon>
        <taxon>Mytiloidea</taxon>
        <taxon>Mytilidae</taxon>
        <taxon>Mytilinae</taxon>
        <taxon>Mytilus</taxon>
    </lineage>
</organism>
<evidence type="ECO:0000313" key="5">
    <source>
        <dbReference type="Proteomes" id="UP000507470"/>
    </source>
</evidence>
<protein>
    <recommendedName>
        <fullName evidence="6">DNA/RNA non-specific endonuclease domain-containing protein</fullName>
    </recommendedName>
</protein>
<dbReference type="PANTHER" id="PTHR21472">
    <property type="entry name" value="ENDONUCLEASE DOMAIN-CONTAINING 1 PROTEIN ENDOD1"/>
    <property type="match status" value="1"/>
</dbReference>
<dbReference type="EMBL" id="CACVKT020003235">
    <property type="protein sequence ID" value="CAC5382522.1"/>
    <property type="molecule type" value="Genomic_DNA"/>
</dbReference>
<evidence type="ECO:0000256" key="1">
    <source>
        <dbReference type="SAM" id="Coils"/>
    </source>
</evidence>
<evidence type="ECO:0000313" key="4">
    <source>
        <dbReference type="EMBL" id="CAC5382522.1"/>
    </source>
</evidence>
<dbReference type="GO" id="GO:0046872">
    <property type="term" value="F:metal ion binding"/>
    <property type="evidence" value="ECO:0007669"/>
    <property type="project" value="InterPro"/>
</dbReference>
<dbReference type="SMART" id="SM00892">
    <property type="entry name" value="Endonuclease_NS"/>
    <property type="match status" value="1"/>
</dbReference>
<dbReference type="OrthoDB" id="6367890at2759"/>
<dbReference type="SUPFAM" id="SSF54060">
    <property type="entry name" value="His-Me finger endonucleases"/>
    <property type="match status" value="1"/>
</dbReference>
<keyword evidence="5" id="KW-1185">Reference proteome</keyword>
<feature type="domain" description="ENPP1-3/EXOG-like endonuclease/phosphodiesterase" evidence="2">
    <location>
        <begin position="4"/>
        <end position="214"/>
    </location>
</feature>
<feature type="domain" description="DNA/RNA non-specific endonuclease/pyrophosphatase/phosphodiesterase" evidence="3">
    <location>
        <begin position="3"/>
        <end position="214"/>
    </location>
</feature>
<dbReference type="Pfam" id="PF01223">
    <property type="entry name" value="Endonuclease_NS"/>
    <property type="match status" value="1"/>
</dbReference>
<feature type="coiled-coil region" evidence="1">
    <location>
        <begin position="380"/>
        <end position="410"/>
    </location>
</feature>
<dbReference type="InterPro" id="IPR020821">
    <property type="entry name" value="ENPP1-3/EXOG-like_nuc-like"/>
</dbReference>
<evidence type="ECO:0000259" key="2">
    <source>
        <dbReference type="SMART" id="SM00477"/>
    </source>
</evidence>
<dbReference type="AlphaFoldDB" id="A0A6J8BFI5"/>
<evidence type="ECO:0000259" key="3">
    <source>
        <dbReference type="SMART" id="SM00892"/>
    </source>
</evidence>
<dbReference type="InterPro" id="IPR044925">
    <property type="entry name" value="His-Me_finger_sf"/>
</dbReference>
<dbReference type="Pfam" id="PF18738">
    <property type="entry name" value="HEPN_DZIP3"/>
    <property type="match status" value="1"/>
</dbReference>
<dbReference type="InterPro" id="IPR041249">
    <property type="entry name" value="HEPN_DZIP3"/>
</dbReference>
<sequence length="416" mass="48247">MPLCKLFATLYDTSSKIPIYSAYNIREYLVPQNEGFMRQWKEEKDLQNDEQASRVDYKGVGNDNLNRGHLAPRFYFHTIDGRKATDVLTNIAPQYDKFNQITWFYLEKTVYEASKSDCNNIGGVSYFLTGVLKSPDTQFNTHNNINIPSHFWTAVCCDTSRLNDEDKLKGWSFAYFAGNYNFPNNFIDIYTIEEFLKNWRIKTRIDLHRMATPMEDINFLRLAGLLIRIAPCAVRQRFDLEFNPDTLQRFLSTNRGKIEELRSKRVITKAQYDLLYPKASSGLSSETFDVSLMVCLMKDFTTLDIHDVLPNEQIHDIGADISRIKFYRNRVVPSNSGNVTKDEFTKTWNCVVEAILRLVPDLKPEIDALIGSPLTNVGDIKDVIRLEKELENTSRRLEKLEIENNNITGITFLLWY</sequence>
<dbReference type="Proteomes" id="UP000507470">
    <property type="component" value="Unassembled WGS sequence"/>
</dbReference>
<reference evidence="4 5" key="1">
    <citation type="submission" date="2020-06" db="EMBL/GenBank/DDBJ databases">
        <authorList>
            <person name="Li R."/>
            <person name="Bekaert M."/>
        </authorList>
    </citation>
    <scope>NUCLEOTIDE SEQUENCE [LARGE SCALE GENOMIC DNA]</scope>
    <source>
        <strain evidence="5">wild</strain>
    </source>
</reference>
<dbReference type="InterPro" id="IPR044929">
    <property type="entry name" value="DNA/RNA_non-sp_Endonuclease_sf"/>
</dbReference>
<dbReference type="PANTHER" id="PTHR21472:SF30">
    <property type="entry name" value="ENDONUCLEASE DOMAIN-CONTAINING 1 PROTEIN-RELATED"/>
    <property type="match status" value="1"/>
</dbReference>